<dbReference type="AlphaFoldDB" id="A0A919B5J4"/>
<dbReference type="GO" id="GO:0016042">
    <property type="term" value="P:lipid catabolic process"/>
    <property type="evidence" value="ECO:0007669"/>
    <property type="project" value="InterPro"/>
</dbReference>
<evidence type="ECO:0000256" key="1">
    <source>
        <dbReference type="SAM" id="MobiDB-lite"/>
    </source>
</evidence>
<evidence type="ECO:0000313" key="3">
    <source>
        <dbReference type="EMBL" id="GHF56472.1"/>
    </source>
</evidence>
<evidence type="ECO:0000256" key="2">
    <source>
        <dbReference type="SAM" id="SignalP"/>
    </source>
</evidence>
<dbReference type="Pfam" id="PF03583">
    <property type="entry name" value="LIP"/>
    <property type="match status" value="1"/>
</dbReference>
<gene>
    <name evidence="3" type="ORF">GCM10010218_42260</name>
</gene>
<dbReference type="Gene3D" id="3.40.50.1820">
    <property type="entry name" value="alpha/beta hydrolase"/>
    <property type="match status" value="1"/>
</dbReference>
<dbReference type="GO" id="GO:0004806">
    <property type="term" value="F:triacylglycerol lipase activity"/>
    <property type="evidence" value="ECO:0007669"/>
    <property type="project" value="InterPro"/>
</dbReference>
<organism evidence="3 4">
    <name type="scientific">Streptomyces mashuensis</name>
    <dbReference type="NCBI Taxonomy" id="33904"/>
    <lineage>
        <taxon>Bacteria</taxon>
        <taxon>Bacillati</taxon>
        <taxon>Actinomycetota</taxon>
        <taxon>Actinomycetes</taxon>
        <taxon>Kitasatosporales</taxon>
        <taxon>Streptomycetaceae</taxon>
        <taxon>Streptomyces</taxon>
    </lineage>
</organism>
<name>A0A919B5J4_9ACTN</name>
<protein>
    <submittedName>
        <fullName evidence="3">Lipase</fullName>
    </submittedName>
</protein>
<feature type="signal peptide" evidence="2">
    <location>
        <begin position="1"/>
        <end position="21"/>
    </location>
</feature>
<dbReference type="Gene3D" id="1.10.260.130">
    <property type="match status" value="1"/>
</dbReference>
<feature type="chain" id="PRO_5037158230" evidence="2">
    <location>
        <begin position="22"/>
        <end position="379"/>
    </location>
</feature>
<dbReference type="InterPro" id="IPR005152">
    <property type="entry name" value="Lipase_secreted"/>
</dbReference>
<feature type="region of interest" description="Disordered" evidence="1">
    <location>
        <begin position="19"/>
        <end position="51"/>
    </location>
</feature>
<reference evidence="3" key="1">
    <citation type="journal article" date="2014" name="Int. J. Syst. Evol. Microbiol.">
        <title>Complete genome sequence of Corynebacterium casei LMG S-19264T (=DSM 44701T), isolated from a smear-ripened cheese.</title>
        <authorList>
            <consortium name="US DOE Joint Genome Institute (JGI-PGF)"/>
            <person name="Walter F."/>
            <person name="Albersmeier A."/>
            <person name="Kalinowski J."/>
            <person name="Ruckert C."/>
        </authorList>
    </citation>
    <scope>NUCLEOTIDE SEQUENCE</scope>
    <source>
        <strain evidence="3">JCM 4059</strain>
    </source>
</reference>
<keyword evidence="2" id="KW-0732">Signal</keyword>
<reference evidence="3" key="2">
    <citation type="submission" date="2020-09" db="EMBL/GenBank/DDBJ databases">
        <authorList>
            <person name="Sun Q."/>
            <person name="Ohkuma M."/>
        </authorList>
    </citation>
    <scope>NUCLEOTIDE SEQUENCE</scope>
    <source>
        <strain evidence="3">JCM 4059</strain>
    </source>
</reference>
<dbReference type="EMBL" id="BNBD01000009">
    <property type="protein sequence ID" value="GHF56472.1"/>
    <property type="molecule type" value="Genomic_DNA"/>
</dbReference>
<keyword evidence="4" id="KW-1185">Reference proteome</keyword>
<dbReference type="PANTHER" id="PTHR34853:SF1">
    <property type="entry name" value="LIPASE 5"/>
    <property type="match status" value="1"/>
</dbReference>
<evidence type="ECO:0000313" key="4">
    <source>
        <dbReference type="Proteomes" id="UP000638313"/>
    </source>
</evidence>
<comment type="caution">
    <text evidence="3">The sequence shown here is derived from an EMBL/GenBank/DDBJ whole genome shotgun (WGS) entry which is preliminary data.</text>
</comment>
<accession>A0A919B5J4</accession>
<dbReference type="Proteomes" id="UP000638313">
    <property type="component" value="Unassembled WGS sequence"/>
</dbReference>
<dbReference type="SUPFAM" id="SSF53474">
    <property type="entry name" value="alpha/beta-Hydrolases"/>
    <property type="match status" value="1"/>
</dbReference>
<dbReference type="InterPro" id="IPR029058">
    <property type="entry name" value="AB_hydrolase_fold"/>
</dbReference>
<dbReference type="PANTHER" id="PTHR34853">
    <property type="match status" value="1"/>
</dbReference>
<sequence>MAVAAALAAAFGAAATGTAAADDAPPAGSPGDVVSAAPTSFHPLPGQPTNTKAWRITYRSTTAKGAPNVVSGTVIVPQDGRTGPRPLVTYAVGTVGLADRCAPSAGFPKGTTLEANLIQQLTWRGWAVAVTDYEGLGTPGDHTYAVGRAEGHAVLDMARAAQRLPQAGIGRNGPVGIMGYSQGGQASSWAAELHDSYAPELDVRGTVTGGVPADMLKTAEFSSGNVGAGLVLMAAAGQNAAYPELRLDQYLNDKGRRYVDFMKNNCVVIDVAAGMFQRIEDVTVRNPLHEADWQRVLHQSDLGTHAPDRPVYLYHGLLDELIPYGAGRQLRADWCGRGATVQWKTLPLGAHVTGVIAEAIPAANWLAERFAGASTDGNC</sequence>
<dbReference type="PIRSF" id="PIRSF029171">
    <property type="entry name" value="Esterase_LipA"/>
    <property type="match status" value="1"/>
</dbReference>
<proteinExistence type="predicted"/>